<dbReference type="RefSeq" id="WP_283428096.1">
    <property type="nucleotide sequence ID" value="NZ_FXTY01000021.1"/>
</dbReference>
<reference evidence="1 2" key="1">
    <citation type="submission" date="2017-05" db="EMBL/GenBank/DDBJ databases">
        <authorList>
            <person name="Varghese N."/>
            <person name="Submissions S."/>
        </authorList>
    </citation>
    <scope>NUCLEOTIDE SEQUENCE [LARGE SCALE GENOMIC DNA]</scope>
    <source>
        <strain evidence="1 2">DSM 29734</strain>
    </source>
</reference>
<gene>
    <name evidence="1" type="ORF">SAMN06265373_1216</name>
</gene>
<dbReference type="Proteomes" id="UP001157961">
    <property type="component" value="Unassembled WGS sequence"/>
</dbReference>
<evidence type="ECO:0000313" key="1">
    <source>
        <dbReference type="EMBL" id="SMP36846.1"/>
    </source>
</evidence>
<accession>A0ABY1PLX3</accession>
<organism evidence="1 2">
    <name type="scientific">Shimia sagamensis</name>
    <dbReference type="NCBI Taxonomy" id="1566352"/>
    <lineage>
        <taxon>Bacteria</taxon>
        <taxon>Pseudomonadati</taxon>
        <taxon>Pseudomonadota</taxon>
        <taxon>Alphaproteobacteria</taxon>
        <taxon>Rhodobacterales</taxon>
        <taxon>Roseobacteraceae</taxon>
    </lineage>
</organism>
<keyword evidence="2" id="KW-1185">Reference proteome</keyword>
<evidence type="ECO:0000313" key="2">
    <source>
        <dbReference type="Proteomes" id="UP001157961"/>
    </source>
</evidence>
<comment type="caution">
    <text evidence="1">The sequence shown here is derived from an EMBL/GenBank/DDBJ whole genome shotgun (WGS) entry which is preliminary data.</text>
</comment>
<name>A0ABY1PLX3_9RHOB</name>
<protein>
    <submittedName>
        <fullName evidence="1">Uncharacterized protein</fullName>
    </submittedName>
</protein>
<proteinExistence type="predicted"/>
<sequence length="144" mass="15673">MDFSKLETKTGAEKGAKLHLRHPALGHLLYSGKGADENGKLIDAAKDAQKVFLMVRGTESPTVQKQARDLQASILKNGDISDEEKEVGLAFASSLVISMHGLEKGGKTMEATEENKREFLLLSDGLVEQVVQFAQSRANFFNPA</sequence>
<dbReference type="EMBL" id="FXTY01000021">
    <property type="protein sequence ID" value="SMP36846.1"/>
    <property type="molecule type" value="Genomic_DNA"/>
</dbReference>